<dbReference type="InParanoid" id="C0NSN6"/>
<feature type="compositionally biased region" description="Low complexity" evidence="2">
    <location>
        <begin position="434"/>
        <end position="453"/>
    </location>
</feature>
<gene>
    <name evidence="3" type="ORF">HCBG_06166</name>
</gene>
<dbReference type="GeneID" id="69039182"/>
<evidence type="ECO:0000256" key="1">
    <source>
        <dbReference type="SAM" id="Coils"/>
    </source>
</evidence>
<evidence type="ECO:0000313" key="4">
    <source>
        <dbReference type="Proteomes" id="UP000001631"/>
    </source>
</evidence>
<dbReference type="Proteomes" id="UP000001631">
    <property type="component" value="Unassembled WGS sequence"/>
</dbReference>
<feature type="region of interest" description="Disordered" evidence="2">
    <location>
        <begin position="242"/>
        <end position="266"/>
    </location>
</feature>
<proteinExistence type="predicted"/>
<organism evidence="3 4">
    <name type="scientific">Ajellomyces capsulatus (strain G186AR / H82 / ATCC MYA-2454 / RMSCC 2432)</name>
    <name type="common">Darling's disease fungus</name>
    <name type="synonym">Histoplasma capsulatum</name>
    <dbReference type="NCBI Taxonomy" id="447093"/>
    <lineage>
        <taxon>Eukaryota</taxon>
        <taxon>Fungi</taxon>
        <taxon>Dikarya</taxon>
        <taxon>Ascomycota</taxon>
        <taxon>Pezizomycotina</taxon>
        <taxon>Eurotiomycetes</taxon>
        <taxon>Eurotiomycetidae</taxon>
        <taxon>Onygenales</taxon>
        <taxon>Ajellomycetaceae</taxon>
        <taxon>Histoplasma</taxon>
    </lineage>
</organism>
<evidence type="ECO:0000313" key="3">
    <source>
        <dbReference type="EMBL" id="EEH05902.1"/>
    </source>
</evidence>
<feature type="region of interest" description="Disordered" evidence="2">
    <location>
        <begin position="423"/>
        <end position="467"/>
    </location>
</feature>
<dbReference type="HOGENOM" id="CLU_379895_0_0_1"/>
<reference evidence="3" key="1">
    <citation type="submission" date="2009-02" db="EMBL/GenBank/DDBJ databases">
        <title>The Genome Sequence of Ajellomyces capsulatus strain G186AR.</title>
        <authorList>
            <consortium name="The Broad Institute Genome Sequencing Platform"/>
            <person name="Champion M."/>
            <person name="Cuomo C."/>
            <person name="Ma L.-J."/>
            <person name="Henn M.R."/>
            <person name="Sil A."/>
            <person name="Goldman B."/>
            <person name="Young S.K."/>
            <person name="Kodira C.D."/>
            <person name="Zeng Q."/>
            <person name="Koehrsen M."/>
            <person name="Alvarado L."/>
            <person name="Berlin A."/>
            <person name="Borenstein D."/>
            <person name="Chen Z."/>
            <person name="Engels R."/>
            <person name="Freedman E."/>
            <person name="Gellesch M."/>
            <person name="Goldberg J."/>
            <person name="Griggs A."/>
            <person name="Gujja S."/>
            <person name="Heiman D."/>
            <person name="Hepburn T."/>
            <person name="Howarth C."/>
            <person name="Jen D."/>
            <person name="Larson L."/>
            <person name="Lewis B."/>
            <person name="Mehta T."/>
            <person name="Park D."/>
            <person name="Pearson M."/>
            <person name="Roberts A."/>
            <person name="Saif S."/>
            <person name="Shea T."/>
            <person name="Shenoy N."/>
            <person name="Sisk P."/>
            <person name="Stolte C."/>
            <person name="Sykes S."/>
            <person name="Walk T."/>
            <person name="White J."/>
            <person name="Yandava C."/>
            <person name="Klein B."/>
            <person name="McEwen J.G."/>
            <person name="Puccia R."/>
            <person name="Goldman G.H."/>
            <person name="Felipe M.S."/>
            <person name="Nino-Vega G."/>
            <person name="San-Blas G."/>
            <person name="Taylor J."/>
            <person name="Mendoza L."/>
            <person name="Galagan J."/>
            <person name="Nusbaum C."/>
            <person name="Birren B."/>
        </authorList>
    </citation>
    <scope>NUCLEOTIDE SEQUENCE</scope>
    <source>
        <strain evidence="3">G186AR</strain>
    </source>
</reference>
<sequence length="729" mass="82450">MERAALIKTFPTSEVWETIHLGDYWMDGVSALHSDEHPLWKGYIDVEEITTDHTPPFYRQLTSEQFQALRVILEDSSLKIFPSEAFGRWWPRHFTLNGKAKDTKTAPITAEEALSLEDAKPLVRTFMYRGKPMVNLPKSLLPNSTDVSPILPAAQQKELEEKTAMIAAKDVAIRQLEKTKESLMKKVEDLETSNAEFVSRNTSLKMELSSALQVPLPPEAVNKLHCAIEHIRSVLPVGAAGTNKRPLGETTTVGSKSKRARSTTVTRGASALNILRSMSEIPSHDGAKDPKISNPPTQETLMQEVNREESLPPLAGLEDTPTTVITPTHTMPSPPTPIKANARFDTRPLATTDGEIKEILDTIMQHILHFSGGLTLWRKDDYYDLLKAGAPYPRLLQELDSRGIELNKPCLRKDIASVFKARPTSQLSDQMEKSPASTTAVSEASSSSLTSLGEDSEQFETPEPSYSPGNLLSRLKYPVSQCLQRQLKYTVLLKLEVIEPQPSQKGEPSAVISELKLQEAERLFLSILLEGLQEKVTGLLRIALWFPTILWLAVAVYRWWIGWPRPLWAEPHHHAHGSQKQRSVYNNFIGSIRSYDSYESLVNRLWVYGGQLEPDELKDQILNYSRPILLLELYSPQRPYNLLAVFRTKTWAPEATNDFWTEIFSHLDSHNNRKADDKISFEDEVGLTIIPGDTFTLLELFNHWDSQKWNFEKREIGASILEWASLYEH</sequence>
<dbReference type="EMBL" id="GG663370">
    <property type="protein sequence ID" value="EEH05902.1"/>
    <property type="molecule type" value="Genomic_DNA"/>
</dbReference>
<accession>C0NSN6</accession>
<dbReference type="AlphaFoldDB" id="C0NSN6"/>
<protein>
    <submittedName>
        <fullName evidence="3">Uncharacterized protein</fullName>
    </submittedName>
</protein>
<name>C0NSN6_AJECG</name>
<dbReference type="VEuPathDB" id="FungiDB:I7I50_06528"/>
<keyword evidence="4" id="KW-1185">Reference proteome</keyword>
<feature type="coiled-coil region" evidence="1">
    <location>
        <begin position="166"/>
        <end position="193"/>
    </location>
</feature>
<dbReference type="RefSeq" id="XP_045286383.1">
    <property type="nucleotide sequence ID" value="XM_045433215.1"/>
</dbReference>
<evidence type="ECO:0000256" key="2">
    <source>
        <dbReference type="SAM" id="MobiDB-lite"/>
    </source>
</evidence>
<dbReference type="VEuPathDB" id="FungiDB:I7I50_05776"/>
<keyword evidence="1" id="KW-0175">Coiled coil</keyword>